<protein>
    <submittedName>
        <fullName evidence="1">Uncharacterized protein</fullName>
    </submittedName>
</protein>
<dbReference type="HOGENOM" id="CLU_2688761_0_0_1"/>
<name>A0A0C9Y2G1_9AGAM</name>
<keyword evidence="2" id="KW-1185">Reference proteome</keyword>
<dbReference type="Proteomes" id="UP000054018">
    <property type="component" value="Unassembled WGS sequence"/>
</dbReference>
<reference evidence="2" key="2">
    <citation type="submission" date="2015-01" db="EMBL/GenBank/DDBJ databases">
        <title>Evolutionary Origins and Diversification of the Mycorrhizal Mutualists.</title>
        <authorList>
            <consortium name="DOE Joint Genome Institute"/>
            <consortium name="Mycorrhizal Genomics Consortium"/>
            <person name="Kohler A."/>
            <person name="Kuo A."/>
            <person name="Nagy L.G."/>
            <person name="Floudas D."/>
            <person name="Copeland A."/>
            <person name="Barry K.W."/>
            <person name="Cichocki N."/>
            <person name="Veneault-Fourrey C."/>
            <person name="LaButti K."/>
            <person name="Lindquist E.A."/>
            <person name="Lipzen A."/>
            <person name="Lundell T."/>
            <person name="Morin E."/>
            <person name="Murat C."/>
            <person name="Riley R."/>
            <person name="Ohm R."/>
            <person name="Sun H."/>
            <person name="Tunlid A."/>
            <person name="Henrissat B."/>
            <person name="Grigoriev I.V."/>
            <person name="Hibbett D.S."/>
            <person name="Martin F."/>
        </authorList>
    </citation>
    <scope>NUCLEOTIDE SEQUENCE [LARGE SCALE GENOMIC DNA]</scope>
    <source>
        <strain evidence="2">441</strain>
    </source>
</reference>
<dbReference type="EMBL" id="KN834237">
    <property type="protein sequence ID" value="KIK11346.1"/>
    <property type="molecule type" value="Genomic_DNA"/>
</dbReference>
<organism evidence="1 2">
    <name type="scientific">Pisolithus microcarpus 441</name>
    <dbReference type="NCBI Taxonomy" id="765257"/>
    <lineage>
        <taxon>Eukaryota</taxon>
        <taxon>Fungi</taxon>
        <taxon>Dikarya</taxon>
        <taxon>Basidiomycota</taxon>
        <taxon>Agaricomycotina</taxon>
        <taxon>Agaricomycetes</taxon>
        <taxon>Agaricomycetidae</taxon>
        <taxon>Boletales</taxon>
        <taxon>Sclerodermatineae</taxon>
        <taxon>Pisolithaceae</taxon>
        <taxon>Pisolithus</taxon>
    </lineage>
</organism>
<sequence length="74" mass="8301">MFWPIGTQQCHHITKSVSALFPDVVASWLERLPSPLSSATLGLQPENDASDSRKIIGALVRIIDLDCARWRTPW</sequence>
<proteinExistence type="predicted"/>
<accession>A0A0C9Y2G1</accession>
<dbReference type="AlphaFoldDB" id="A0A0C9Y2G1"/>
<reference evidence="1 2" key="1">
    <citation type="submission" date="2014-04" db="EMBL/GenBank/DDBJ databases">
        <authorList>
            <consortium name="DOE Joint Genome Institute"/>
            <person name="Kuo A."/>
            <person name="Kohler A."/>
            <person name="Costa M.D."/>
            <person name="Nagy L.G."/>
            <person name="Floudas D."/>
            <person name="Copeland A."/>
            <person name="Barry K.W."/>
            <person name="Cichocki N."/>
            <person name="Veneault-Fourrey C."/>
            <person name="LaButti K."/>
            <person name="Lindquist E.A."/>
            <person name="Lipzen A."/>
            <person name="Lundell T."/>
            <person name="Morin E."/>
            <person name="Murat C."/>
            <person name="Sun H."/>
            <person name="Tunlid A."/>
            <person name="Henrissat B."/>
            <person name="Grigoriev I.V."/>
            <person name="Hibbett D.S."/>
            <person name="Martin F."/>
            <person name="Nordberg H.P."/>
            <person name="Cantor M.N."/>
            <person name="Hua S.X."/>
        </authorList>
    </citation>
    <scope>NUCLEOTIDE SEQUENCE [LARGE SCALE GENOMIC DNA]</scope>
    <source>
        <strain evidence="1 2">441</strain>
    </source>
</reference>
<evidence type="ECO:0000313" key="2">
    <source>
        <dbReference type="Proteomes" id="UP000054018"/>
    </source>
</evidence>
<evidence type="ECO:0000313" key="1">
    <source>
        <dbReference type="EMBL" id="KIK11346.1"/>
    </source>
</evidence>
<gene>
    <name evidence="1" type="ORF">PISMIDRAFT_690426</name>
</gene>